<evidence type="ECO:0000313" key="2">
    <source>
        <dbReference type="EMBL" id="SVB21234.1"/>
    </source>
</evidence>
<gene>
    <name evidence="2" type="ORF">METZ01_LOCUS174088</name>
</gene>
<dbReference type="AlphaFoldDB" id="A0A382C5S9"/>
<accession>A0A382C5S9</accession>
<proteinExistence type="predicted"/>
<name>A0A382C5S9_9ZZZZ</name>
<evidence type="ECO:0000256" key="1">
    <source>
        <dbReference type="SAM" id="Phobius"/>
    </source>
</evidence>
<protein>
    <submittedName>
        <fullName evidence="2">Uncharacterized protein</fullName>
    </submittedName>
</protein>
<feature type="transmembrane region" description="Helical" evidence="1">
    <location>
        <begin position="7"/>
        <end position="26"/>
    </location>
</feature>
<keyword evidence="1" id="KW-0472">Membrane</keyword>
<dbReference type="EMBL" id="UINC01032870">
    <property type="protein sequence ID" value="SVB21234.1"/>
    <property type="molecule type" value="Genomic_DNA"/>
</dbReference>
<sequence length="52" mass="5797">MYYMAKSLQLLGIFSILIGVIIKYPGLMDPKLFLAALIIFGSGMAVEKYLLK</sequence>
<keyword evidence="1" id="KW-0812">Transmembrane</keyword>
<organism evidence="2">
    <name type="scientific">marine metagenome</name>
    <dbReference type="NCBI Taxonomy" id="408172"/>
    <lineage>
        <taxon>unclassified sequences</taxon>
        <taxon>metagenomes</taxon>
        <taxon>ecological metagenomes</taxon>
    </lineage>
</organism>
<reference evidence="2" key="1">
    <citation type="submission" date="2018-05" db="EMBL/GenBank/DDBJ databases">
        <authorList>
            <person name="Lanie J.A."/>
            <person name="Ng W.-L."/>
            <person name="Kazmierczak K.M."/>
            <person name="Andrzejewski T.M."/>
            <person name="Davidsen T.M."/>
            <person name="Wayne K.J."/>
            <person name="Tettelin H."/>
            <person name="Glass J.I."/>
            <person name="Rusch D."/>
            <person name="Podicherti R."/>
            <person name="Tsui H.-C.T."/>
            <person name="Winkler M.E."/>
        </authorList>
    </citation>
    <scope>NUCLEOTIDE SEQUENCE</scope>
</reference>
<feature type="transmembrane region" description="Helical" evidence="1">
    <location>
        <begin position="32"/>
        <end position="51"/>
    </location>
</feature>
<keyword evidence="1" id="KW-1133">Transmembrane helix</keyword>